<proteinExistence type="predicted"/>
<dbReference type="PaxDb" id="4097-A0A1S4C264"/>
<dbReference type="InterPro" id="IPR036691">
    <property type="entry name" value="Endo/exonu/phosph_ase_sf"/>
</dbReference>
<evidence type="ECO:0000313" key="2">
    <source>
        <dbReference type="RefSeq" id="XP_016495240.2"/>
    </source>
</evidence>
<dbReference type="OrthoDB" id="1224130at2759"/>
<evidence type="ECO:0000313" key="1">
    <source>
        <dbReference type="Proteomes" id="UP000790787"/>
    </source>
</evidence>
<dbReference type="SUPFAM" id="SSF56219">
    <property type="entry name" value="DNase I-like"/>
    <property type="match status" value="1"/>
</dbReference>
<dbReference type="RefSeq" id="XP_016495240.2">
    <property type="nucleotide sequence ID" value="XM_016639754.2"/>
</dbReference>
<dbReference type="GeneID" id="107814346"/>
<name>A0A1S4C264_TOBAC</name>
<gene>
    <name evidence="2" type="primary">LOC107814346</name>
</gene>
<dbReference type="PANTHER" id="PTHR33116">
    <property type="entry name" value="REVERSE TRANSCRIPTASE ZINC-BINDING DOMAIN-CONTAINING PROTEIN-RELATED-RELATED"/>
    <property type="match status" value="1"/>
</dbReference>
<keyword evidence="1" id="KW-1185">Reference proteome</keyword>
<organism evidence="1 2">
    <name type="scientific">Nicotiana tabacum</name>
    <name type="common">Common tobacco</name>
    <dbReference type="NCBI Taxonomy" id="4097"/>
    <lineage>
        <taxon>Eukaryota</taxon>
        <taxon>Viridiplantae</taxon>
        <taxon>Streptophyta</taxon>
        <taxon>Embryophyta</taxon>
        <taxon>Tracheophyta</taxon>
        <taxon>Spermatophyta</taxon>
        <taxon>Magnoliopsida</taxon>
        <taxon>eudicotyledons</taxon>
        <taxon>Gunneridae</taxon>
        <taxon>Pentapetalae</taxon>
        <taxon>asterids</taxon>
        <taxon>lamiids</taxon>
        <taxon>Solanales</taxon>
        <taxon>Solanaceae</taxon>
        <taxon>Nicotianoideae</taxon>
        <taxon>Nicotianeae</taxon>
        <taxon>Nicotiana</taxon>
    </lineage>
</organism>
<reference evidence="2" key="2">
    <citation type="submission" date="2025-08" db="UniProtKB">
        <authorList>
            <consortium name="RefSeq"/>
        </authorList>
    </citation>
    <scope>IDENTIFICATION</scope>
    <source>
        <tissue evidence="2">Leaf</tissue>
    </source>
</reference>
<dbReference type="KEGG" id="nta:107814346"/>
<dbReference type="SUPFAM" id="SSF56672">
    <property type="entry name" value="DNA/RNA polymerases"/>
    <property type="match status" value="1"/>
</dbReference>
<accession>A0A1S4C264</accession>
<dbReference type="InterPro" id="IPR043502">
    <property type="entry name" value="DNA/RNA_pol_sf"/>
</dbReference>
<dbReference type="RefSeq" id="XP_016495240.1">
    <property type="nucleotide sequence ID" value="XM_016639754.1"/>
</dbReference>
<sequence length="429" mass="49893">MVAKDWGYCYNYTKSINGRIWLLWKTHLTVKVLQIHEQFIHFLVEDEATNFQIMLTAVYARNKVQERASLWHELQILGGQIQIPWFISGNFNNVLTTDDRIGQPVTTSEVQDFKQYIDNMQLTPLRTKGCFFTWCNKHHASDRVYSKIDWAFGNISWTQTYGHLEADFLEPGVSDHSPIVIKLWKRRTIYPKPFKLYMLTMDHKDFNPMVNKVWEQQERHDPMALIWLKLKRLKDEAKGLHKTMTSYEKQNMSDLEKWSTIEETILSYVGKANGLMPCPNTSIIKAGNYLTLQHQQELIMDITHEEIDEAIRDMPTDKAPGVDGRMMPAWNCTAITLIPKVPAPSKVKDYRPIACCTALYNVVAKILTRLIKRVIEVIIGKSQSAFIEGRSIIDNILFSHELFKGYNRKGLLPRCMLKVDIRKAYDALY</sequence>
<dbReference type="Gene3D" id="3.60.10.10">
    <property type="entry name" value="Endonuclease/exonuclease/phosphatase"/>
    <property type="match status" value="1"/>
</dbReference>
<dbReference type="AlphaFoldDB" id="A0A1S4C264"/>
<dbReference type="OMA" id="SINGRIW"/>
<dbReference type="Proteomes" id="UP000790787">
    <property type="component" value="Chromosome 13"/>
</dbReference>
<dbReference type="PANTHER" id="PTHR33116:SF66">
    <property type="entry name" value="REVERSE TRANSCRIPTASE ZINC-BINDING DOMAIN-CONTAINING PROTEIN"/>
    <property type="match status" value="1"/>
</dbReference>
<protein>
    <submittedName>
        <fullName evidence="2">Uncharacterized protein LOC107814346</fullName>
    </submittedName>
</protein>
<reference evidence="1" key="1">
    <citation type="journal article" date="2014" name="Nat. Commun.">
        <title>The tobacco genome sequence and its comparison with those of tomato and potato.</title>
        <authorList>
            <person name="Sierro N."/>
            <person name="Battey J.N."/>
            <person name="Ouadi S."/>
            <person name="Bakaher N."/>
            <person name="Bovet L."/>
            <person name="Willig A."/>
            <person name="Goepfert S."/>
            <person name="Peitsch M.C."/>
            <person name="Ivanov N.V."/>
        </authorList>
    </citation>
    <scope>NUCLEOTIDE SEQUENCE [LARGE SCALE GENOMIC DNA]</scope>
</reference>